<evidence type="ECO:0000256" key="1">
    <source>
        <dbReference type="ARBA" id="ARBA00004370"/>
    </source>
</evidence>
<feature type="domain" description="Cadherin" evidence="6">
    <location>
        <begin position="711"/>
        <end position="801"/>
    </location>
</feature>
<dbReference type="PRINTS" id="PR00313">
    <property type="entry name" value="CABNDNGRPT"/>
</dbReference>
<evidence type="ECO:0000256" key="5">
    <source>
        <dbReference type="SAM" id="MobiDB-lite"/>
    </source>
</evidence>
<feature type="region of interest" description="Disordered" evidence="5">
    <location>
        <begin position="1626"/>
        <end position="1666"/>
    </location>
</feature>
<feature type="domain" description="Cadherin" evidence="6">
    <location>
        <begin position="517"/>
        <end position="607"/>
    </location>
</feature>
<dbReference type="PANTHER" id="PTHR24027:SF438">
    <property type="entry name" value="CADHERIN 23"/>
    <property type="match status" value="1"/>
</dbReference>
<keyword evidence="8" id="KW-1185">Reference proteome</keyword>
<dbReference type="InterPro" id="IPR006644">
    <property type="entry name" value="Cadg"/>
</dbReference>
<feature type="compositionally biased region" description="Basic and acidic residues" evidence="5">
    <location>
        <begin position="1693"/>
        <end position="1717"/>
    </location>
</feature>
<dbReference type="Pfam" id="PF00354">
    <property type="entry name" value="Pentaxin"/>
    <property type="match status" value="1"/>
</dbReference>
<dbReference type="InterPro" id="IPR011049">
    <property type="entry name" value="Serralysin-like_metalloprot_C"/>
</dbReference>
<dbReference type="Proteomes" id="UP000267535">
    <property type="component" value="Unassembled WGS sequence"/>
</dbReference>
<proteinExistence type="predicted"/>
<dbReference type="GO" id="GO:0008013">
    <property type="term" value="F:beta-catenin binding"/>
    <property type="evidence" value="ECO:0007669"/>
    <property type="project" value="TreeGrafter"/>
</dbReference>
<feature type="non-terminal residue" evidence="7">
    <location>
        <position position="1"/>
    </location>
</feature>
<dbReference type="Pfam" id="PF17963">
    <property type="entry name" value="Big_9"/>
    <property type="match status" value="1"/>
</dbReference>
<dbReference type="InterPro" id="IPR040853">
    <property type="entry name" value="RapA2_cadherin-like"/>
</dbReference>
<dbReference type="InterPro" id="IPR001343">
    <property type="entry name" value="Hemolysn_Ca-bd"/>
</dbReference>
<organism evidence="7 8">
    <name type="scientific">Amphritea balenae</name>
    <dbReference type="NCBI Taxonomy" id="452629"/>
    <lineage>
        <taxon>Bacteria</taxon>
        <taxon>Pseudomonadati</taxon>
        <taxon>Pseudomonadota</taxon>
        <taxon>Gammaproteobacteria</taxon>
        <taxon>Oceanospirillales</taxon>
        <taxon>Oceanospirillaceae</taxon>
        <taxon>Amphritea</taxon>
    </lineage>
</organism>
<dbReference type="CDD" id="cd11304">
    <property type="entry name" value="Cadherin_repeat"/>
    <property type="match status" value="9"/>
</dbReference>
<dbReference type="SMART" id="SM00159">
    <property type="entry name" value="PTX"/>
    <property type="match status" value="1"/>
</dbReference>
<evidence type="ECO:0000259" key="6">
    <source>
        <dbReference type="PROSITE" id="PS50268"/>
    </source>
</evidence>
<feature type="domain" description="Cadherin" evidence="6">
    <location>
        <begin position="614"/>
        <end position="704"/>
    </location>
</feature>
<evidence type="ECO:0000256" key="3">
    <source>
        <dbReference type="ARBA" id="ARBA00022837"/>
    </source>
</evidence>
<feature type="domain" description="Cadherin" evidence="6">
    <location>
        <begin position="315"/>
        <end position="405"/>
    </location>
</feature>
<feature type="domain" description="Cadherin" evidence="6">
    <location>
        <begin position="808"/>
        <end position="898"/>
    </location>
</feature>
<feature type="compositionally biased region" description="Polar residues" evidence="5">
    <location>
        <begin position="1626"/>
        <end position="1641"/>
    </location>
</feature>
<feature type="domain" description="Cadherin" evidence="6">
    <location>
        <begin position="22"/>
        <end position="110"/>
    </location>
</feature>
<dbReference type="InterPro" id="IPR010221">
    <property type="entry name" value="VCBS_dom"/>
</dbReference>
<dbReference type="InterPro" id="IPR002126">
    <property type="entry name" value="Cadherin-like_dom"/>
</dbReference>
<feature type="domain" description="Cadherin" evidence="6">
    <location>
        <begin position="123"/>
        <end position="213"/>
    </location>
</feature>
<accession>A0A3P1SR83</accession>
<dbReference type="SUPFAM" id="SSF49899">
    <property type="entry name" value="Concanavalin A-like lectins/glucanases"/>
    <property type="match status" value="1"/>
</dbReference>
<dbReference type="GO" id="GO:0016342">
    <property type="term" value="C:catenin complex"/>
    <property type="evidence" value="ECO:0007669"/>
    <property type="project" value="TreeGrafter"/>
</dbReference>
<evidence type="ECO:0000256" key="4">
    <source>
        <dbReference type="ARBA" id="ARBA00023136"/>
    </source>
</evidence>
<dbReference type="InterPro" id="IPR015919">
    <property type="entry name" value="Cadherin-like_sf"/>
</dbReference>
<dbReference type="Pfam" id="PF17803">
    <property type="entry name" value="Cadherin_4"/>
    <property type="match status" value="2"/>
</dbReference>
<dbReference type="Gene3D" id="2.60.40.10">
    <property type="entry name" value="Immunoglobulins"/>
    <property type="match status" value="3"/>
</dbReference>
<keyword evidence="2" id="KW-0677">Repeat</keyword>
<dbReference type="RefSeq" id="WP_211340326.1">
    <property type="nucleotide sequence ID" value="NZ_RQXV01000005.1"/>
</dbReference>
<dbReference type="GO" id="GO:0007156">
    <property type="term" value="P:homophilic cell adhesion via plasma membrane adhesion molecules"/>
    <property type="evidence" value="ECO:0007669"/>
    <property type="project" value="InterPro"/>
</dbReference>
<dbReference type="InterPro" id="IPR001759">
    <property type="entry name" value="PTX_dom"/>
</dbReference>
<dbReference type="SMART" id="SM00736">
    <property type="entry name" value="CADG"/>
    <property type="match status" value="2"/>
</dbReference>
<evidence type="ECO:0000256" key="2">
    <source>
        <dbReference type="ARBA" id="ARBA00022737"/>
    </source>
</evidence>
<dbReference type="InterPro" id="IPR013783">
    <property type="entry name" value="Ig-like_fold"/>
</dbReference>
<dbReference type="GO" id="GO:0005509">
    <property type="term" value="F:calcium ion binding"/>
    <property type="evidence" value="ECO:0007669"/>
    <property type="project" value="InterPro"/>
</dbReference>
<dbReference type="GO" id="GO:0016477">
    <property type="term" value="P:cell migration"/>
    <property type="evidence" value="ECO:0007669"/>
    <property type="project" value="TreeGrafter"/>
</dbReference>
<dbReference type="Gene3D" id="2.60.120.200">
    <property type="match status" value="1"/>
</dbReference>
<dbReference type="PANTHER" id="PTHR24027">
    <property type="entry name" value="CADHERIN-23"/>
    <property type="match status" value="1"/>
</dbReference>
<dbReference type="SUPFAM" id="SSF51120">
    <property type="entry name" value="beta-Roll"/>
    <property type="match status" value="2"/>
</dbReference>
<dbReference type="InterPro" id="IPR039808">
    <property type="entry name" value="Cadherin"/>
</dbReference>
<dbReference type="GO" id="GO:0045296">
    <property type="term" value="F:cadherin binding"/>
    <property type="evidence" value="ECO:0007669"/>
    <property type="project" value="TreeGrafter"/>
</dbReference>
<evidence type="ECO:0000313" key="8">
    <source>
        <dbReference type="Proteomes" id="UP000267535"/>
    </source>
</evidence>
<dbReference type="Pfam" id="PF00353">
    <property type="entry name" value="HemolysinCabind"/>
    <property type="match status" value="3"/>
</dbReference>
<reference evidence="7 8" key="1">
    <citation type="submission" date="2018-11" db="EMBL/GenBank/DDBJ databases">
        <title>The draft genome sequence of Amphritea balenae JAMM 1525T.</title>
        <authorList>
            <person name="Fang Z."/>
            <person name="Zhang Y."/>
            <person name="Han X."/>
        </authorList>
    </citation>
    <scope>NUCLEOTIDE SEQUENCE [LARGE SCALE GENOMIC DNA]</scope>
    <source>
        <strain evidence="7 8">JAMM 1525</strain>
    </source>
</reference>
<keyword evidence="3" id="KW-0106">Calcium</keyword>
<feature type="region of interest" description="Disordered" evidence="5">
    <location>
        <begin position="1678"/>
        <end position="1802"/>
    </location>
</feature>
<dbReference type="SMART" id="SM00112">
    <property type="entry name" value="CA"/>
    <property type="match status" value="12"/>
</dbReference>
<feature type="domain" description="Cadherin" evidence="6">
    <location>
        <begin position="905"/>
        <end position="995"/>
    </location>
</feature>
<dbReference type="InterPro" id="IPR013320">
    <property type="entry name" value="ConA-like_dom_sf"/>
</dbReference>
<dbReference type="Pfam" id="PF00028">
    <property type="entry name" value="Cadherin"/>
    <property type="match status" value="5"/>
</dbReference>
<dbReference type="Gene3D" id="2.150.10.10">
    <property type="entry name" value="Serralysin-like metalloprotease, C-terminal"/>
    <property type="match status" value="2"/>
</dbReference>
<protein>
    <recommendedName>
        <fullName evidence="6">Cadherin domain-containing protein</fullName>
    </recommendedName>
</protein>
<feature type="domain" description="Cadherin" evidence="6">
    <location>
        <begin position="1002"/>
        <end position="1092"/>
    </location>
</feature>
<feature type="compositionally biased region" description="Basic and acidic residues" evidence="5">
    <location>
        <begin position="1763"/>
        <end position="1773"/>
    </location>
</feature>
<feature type="domain" description="Cadherin" evidence="6">
    <location>
        <begin position="420"/>
        <end position="510"/>
    </location>
</feature>
<sequence>TNDAPVAGADVTASVDEGDAAISGQLSASDVDDAASLSFSVTGGADLPAGFTLESDGSYSFNPADDAYQSMDAGDTQVLTIPVTVTDDQGATDTQQIQVTVTGTNDAPVAGADVTASVDEGDTAISGQLTASDVDDAASLSFSVTGGADLPAGFTLESDGSYSFNPADAAYESMDAGDTQVLTIPVTVTDEQGATDTQQIQVTVTGTNDAPVAGAEVNREVNEGDAVISGSLGGSDVDAGTDLSYTANGDLPAGFTLDSDTGEYSFDPTDSAYDSLSSTDSVQLQVPVTVTDGDGGSAQQMITIDVQGTNDQPSSIITTGASVDEGASAGTVVATLEATDVDSGENFSYSLTDDQSGLFEIVGNEVRVKEGADIDYESAQQHEVTIQVTDSAGGSYEQNATFTVNNMGEGPTDITLSGGSVDENATGGTVVATLGAADEDTGETFTYNLTDASGNFEIVGNQIQVKDGADIDFESAELHSVSVEVTDSDGNSYAENFDLSVNNLNEGPTDITLSGGSVDENATGGTVVATLGAADEDAGETFTYSLTDASGNFEIVGNQIQVKDGADIDFESAELHSVSVEVTDSDGNSYSENFDLSVNNLNEGPTDITLSGGSVDENATGGTVVATLGAADEDAGETFTYNLTDASGNFEIVGNEIRVKAGADIDFESAESHNVTVQVEDSAGNTYDEAFDLSVNNLNEGPTDITLSGGSVDENSAAGTVVATLAAADEDAGETFTYSLTDTSGNFEIVGNEIRVKAGADIDFESAESHNVTVQVEDSAGNTYDEAFDLSVNNLNEGPTDITLSGGSVDENTGAGTVVATLAAADEDAGETFTYSLTDTSGNFEIVGNEIRVKAGADIDFESAESHNVTVQVEDSAGNTYDEAFDLSVNNLNEGPTDITLSGGSVDENATGGTVVATLGAADEDAGETFTYSLTDTSGNFEIVGNEILVKAGADIDFESAESHNVTVQVEDSAGNTYDEVFDLSVNNLNEGPTDITLSGGSVDENTGTGTVVATLAAADEDAGETFTYSLTDASGNFEIVGNEIRVKAGADIDFESAESHNVTVQVEDSAGNTYDEAFDLSVNNLNEGPTDITLSGGSVDENSTAGVVVATLSASDQDSGETFSYSLTDDAGGRFEVVGNEIRVKEGADLNFETAEDHDVTVRVTDSDGNTYDENFNLQVNDLFEDLTAETPNLTVNLGADQETVYDLDISASLSDLDGSESLSGITVSNIPDGVTLSAGADNGDGSWSLEQNDLEGLTVTVANTVTEDFDLSVSVTSTESSTGDQNTATDTVSFSLDTTAEAPELNVTLGSPTEVAESVTDYALELNGSGNNDALLIQNGGELLAGQNELTITMDLKFDGALSDTTPLISYATGNDDNAFRLELSPKKNGKFNIELDADRVDEKTGDLSNDLLFDGEMHQLSISISDSGTIEYSIDGTVVATDSFKKDFSGFDDDGSFIIGQEQDSVGGGFDSGEYLSGQIGEIKIFDTANATDSDQPVGHWSMNSIEAGNTIADQIGGHDISIISVSGSGFSAGSVPALVAVGEVSGGASTYDYPLDISASLTDLDGSESLAVTVSGIPAGATLSAGTDNGDGSWSLNSSQLTGLTLSVPEGSTDFDLAVSATATESRGGDTETTATTVPVDIPDAKQATDAGDKGTSSESTGIDYSQYAQENTDTSGMNQVQGGSGNDNKLKGSDSDDHITDASGNDKIDAKGGNDVVDAGDGNDHVKGGDGDDTLYGGAGNDHLDGDAGNDYLSGGDGNDKLHGKDGNDQLIGGEGNDELDGDAGNDLMSGGLGNDTATGGDGADTYIFNPFEGNDHFSGGTGGGWADTVQLGTDGSDDPSNPWTITVDGQELEYDLAAQALELNPDTSGVVTMADGSELTFEGIEKIEW</sequence>
<dbReference type="EMBL" id="RQXV01000005">
    <property type="protein sequence ID" value="RRC99414.1"/>
    <property type="molecule type" value="Genomic_DNA"/>
</dbReference>
<comment type="subcellular location">
    <subcellularLocation>
        <location evidence="1">Membrane</location>
    </subcellularLocation>
</comment>
<gene>
    <name evidence="7" type="ORF">EHS89_11295</name>
</gene>
<keyword evidence="4" id="KW-0472">Membrane</keyword>
<dbReference type="PROSITE" id="PS50268">
    <property type="entry name" value="CADHERIN_2"/>
    <property type="match status" value="11"/>
</dbReference>
<feature type="domain" description="Cadherin" evidence="6">
    <location>
        <begin position="1099"/>
        <end position="1195"/>
    </location>
</feature>
<dbReference type="Gene3D" id="2.60.40.60">
    <property type="entry name" value="Cadherins"/>
    <property type="match status" value="9"/>
</dbReference>
<dbReference type="NCBIfam" id="TIGR01965">
    <property type="entry name" value="VCBS_repeat"/>
    <property type="match status" value="3"/>
</dbReference>
<dbReference type="PRINTS" id="PR00895">
    <property type="entry name" value="PENTAXIN"/>
</dbReference>
<comment type="caution">
    <text evidence="7">The sequence shown here is derived from an EMBL/GenBank/DDBJ whole genome shotgun (WGS) entry which is preliminary data.</text>
</comment>
<dbReference type="SUPFAM" id="SSF49313">
    <property type="entry name" value="Cadherin-like"/>
    <property type="match status" value="11"/>
</dbReference>
<evidence type="ECO:0000313" key="7">
    <source>
        <dbReference type="EMBL" id="RRC99414.1"/>
    </source>
</evidence>
<name>A0A3P1SR83_9GAMM</name>